<gene>
    <name evidence="2" type="ORF">MsAg5_00480</name>
</gene>
<evidence type="ECO:0000313" key="2">
    <source>
        <dbReference type="EMBL" id="MDV0446220.1"/>
    </source>
</evidence>
<dbReference type="PROSITE" id="PS51257">
    <property type="entry name" value="PROKAR_LIPOPROTEIN"/>
    <property type="match status" value="1"/>
</dbReference>
<dbReference type="AlphaFoldDB" id="A0AAE4MGK4"/>
<sequence length="723" mass="76089">MSLQKSTFKRRNIILLIILILLLLLLSTSCLSYGSNTAQYCSCCNVTSGSNIASGYTAVPEKGGNPADPINVTPGGNGTKPEEKPLAIGLELYDYNENTDNLRVVMTLPDGTPAPDATDLAISYQQLSGADAGTISTAIGLADYSAYVPSSYSAYLVTFKLDGDRLPGNEIPYAYKIGYKGGNATVNYPFESGTGTTSSPFVIQNIVQFDALRYAEGTGMNFKLNSSLDYPDNWNNRSNAEFIQFERAGANTTWTPVYFGDGWRAVGNNTIKFNGNLNGNGKTLSKFTYNNASQDDVGLFGVTGIDSSFENMSLENFSMTGFIRVGGFISNNFGRVNDVTLSEITVNGHNSVGNAFGNNSGNVNNVHVVNSTASGFSYVGGFVGSHEKDLISNCSVSWENPADIKVSGTSHYFGGFAGMAHSDIADCYAENFDVRVDPSYDSQGIGGFAGSATGRAGISGCNLTNVSARNVNVTNLAATSSSYPSMYTGGLVGVVSNATVQKSYATGDVSGRWYVGGLVGGTADEGSIIKQSYAAGNVTGNFDVGGLIGFCGETIEDCYATGDVESVSYLSGAGNAGGFAGRVGWGTSGSNPALYKCYASGNVKSDGYAGGISGSTAYPIHHCIALNENVESTTFALSAKVSPYFGMNVLENDYALNSMTLVGDDTLFNMFCPDANGIGIDRDDADETFFSGTGSGQLGWDFTDIWEWNSTLNRPVLKGMPAA</sequence>
<keyword evidence="3" id="KW-1185">Reference proteome</keyword>
<dbReference type="EMBL" id="JAWDKD010000002">
    <property type="protein sequence ID" value="MDV0446220.1"/>
    <property type="molecule type" value="Genomic_DNA"/>
</dbReference>
<feature type="domain" description="GLUG" evidence="1">
    <location>
        <begin position="540"/>
        <end position="564"/>
    </location>
</feature>
<reference evidence="2" key="1">
    <citation type="submission" date="2023-06" db="EMBL/GenBank/DDBJ databases">
        <title>Genome sequence of Methanosarcinaceae archaeon Ag5.</title>
        <authorList>
            <person name="Protasov E."/>
            <person name="Platt K."/>
            <person name="Poehlein A."/>
            <person name="Daniel R."/>
            <person name="Brune A."/>
        </authorList>
    </citation>
    <scope>NUCLEOTIDE SEQUENCE</scope>
    <source>
        <strain evidence="2">Ag5</strain>
    </source>
</reference>
<dbReference type="RefSeq" id="WP_338098601.1">
    <property type="nucleotide sequence ID" value="NZ_JAWDKD010000002.1"/>
</dbReference>
<protein>
    <recommendedName>
        <fullName evidence="1">GLUG domain-containing protein</fullName>
    </recommendedName>
</protein>
<feature type="domain" description="GLUG" evidence="1">
    <location>
        <begin position="486"/>
        <end position="510"/>
    </location>
</feature>
<proteinExistence type="predicted"/>
<dbReference type="Pfam" id="PF07581">
    <property type="entry name" value="Glug"/>
    <property type="match status" value="2"/>
</dbReference>
<comment type="caution">
    <text evidence="2">The sequence shown here is derived from an EMBL/GenBank/DDBJ whole genome shotgun (WGS) entry which is preliminary data.</text>
</comment>
<dbReference type="InterPro" id="IPR011493">
    <property type="entry name" value="GLUG"/>
</dbReference>
<dbReference type="Proteomes" id="UP001271789">
    <property type="component" value="Unassembled WGS sequence"/>
</dbReference>
<dbReference type="Gene3D" id="2.160.20.110">
    <property type="match status" value="2"/>
</dbReference>
<evidence type="ECO:0000313" key="3">
    <source>
        <dbReference type="Proteomes" id="UP001271789"/>
    </source>
</evidence>
<name>A0AAE4MGK4_9EURY</name>
<accession>A0AAE4MGK4</accession>
<organism evidence="2 3">
    <name type="scientific">Methanolapillus africanus</name>
    <dbReference type="NCBI Taxonomy" id="3028297"/>
    <lineage>
        <taxon>Archaea</taxon>
        <taxon>Methanobacteriati</taxon>
        <taxon>Methanobacteriota</taxon>
        <taxon>Stenosarchaea group</taxon>
        <taxon>Methanomicrobia</taxon>
        <taxon>Methanosarcinales</taxon>
        <taxon>Methanosarcinaceae</taxon>
        <taxon>Methanolapillus</taxon>
    </lineage>
</organism>
<evidence type="ECO:0000259" key="1">
    <source>
        <dbReference type="Pfam" id="PF07581"/>
    </source>
</evidence>